<evidence type="ECO:0000256" key="2">
    <source>
        <dbReference type="SAM" id="Phobius"/>
    </source>
</evidence>
<name>A0A183FRZ1_HELPZ</name>
<accession>A0A183FRZ1</accession>
<keyword evidence="2" id="KW-1133">Transmembrane helix</keyword>
<dbReference type="AlphaFoldDB" id="A0A183FRZ1"/>
<dbReference type="Proteomes" id="UP000050761">
    <property type="component" value="Unassembled WGS sequence"/>
</dbReference>
<evidence type="ECO:0000313" key="3">
    <source>
        <dbReference type="EMBL" id="VDO85854.1"/>
    </source>
</evidence>
<dbReference type="OrthoDB" id="10069252at2759"/>
<feature type="compositionally biased region" description="Polar residues" evidence="1">
    <location>
        <begin position="41"/>
        <end position="56"/>
    </location>
</feature>
<reference evidence="5" key="2">
    <citation type="submission" date="2019-09" db="UniProtKB">
        <authorList>
            <consortium name="WormBaseParasite"/>
        </authorList>
    </citation>
    <scope>IDENTIFICATION</scope>
</reference>
<dbReference type="EMBL" id="UZAH01026834">
    <property type="protein sequence ID" value="VDO85854.1"/>
    <property type="molecule type" value="Genomic_DNA"/>
</dbReference>
<keyword evidence="4" id="KW-1185">Reference proteome</keyword>
<evidence type="ECO:0000313" key="5">
    <source>
        <dbReference type="WBParaSite" id="HPBE_0001065001-mRNA-1"/>
    </source>
</evidence>
<dbReference type="WBParaSite" id="HPBE_0001065001-mRNA-1">
    <property type="protein sequence ID" value="HPBE_0001065001-mRNA-1"/>
    <property type="gene ID" value="HPBE_0001065001"/>
</dbReference>
<keyword evidence="2" id="KW-0812">Transmembrane</keyword>
<organism evidence="4 5">
    <name type="scientific">Heligmosomoides polygyrus</name>
    <name type="common">Parasitic roundworm</name>
    <dbReference type="NCBI Taxonomy" id="6339"/>
    <lineage>
        <taxon>Eukaryota</taxon>
        <taxon>Metazoa</taxon>
        <taxon>Ecdysozoa</taxon>
        <taxon>Nematoda</taxon>
        <taxon>Chromadorea</taxon>
        <taxon>Rhabditida</taxon>
        <taxon>Rhabditina</taxon>
        <taxon>Rhabditomorpha</taxon>
        <taxon>Strongyloidea</taxon>
        <taxon>Heligmosomidae</taxon>
        <taxon>Heligmosomoides</taxon>
    </lineage>
</organism>
<evidence type="ECO:0000256" key="1">
    <source>
        <dbReference type="SAM" id="MobiDB-lite"/>
    </source>
</evidence>
<accession>A0A3P7ZP62</accession>
<evidence type="ECO:0000313" key="4">
    <source>
        <dbReference type="Proteomes" id="UP000050761"/>
    </source>
</evidence>
<protein>
    <submittedName>
        <fullName evidence="5">TORC_N domain-containing protein</fullName>
    </submittedName>
</protein>
<reference evidence="3 4" key="1">
    <citation type="submission" date="2018-11" db="EMBL/GenBank/DDBJ databases">
        <authorList>
            <consortium name="Pathogen Informatics"/>
        </authorList>
    </citation>
    <scope>NUCLEOTIDE SEQUENCE [LARGE SCALE GENOMIC DNA]</scope>
</reference>
<sequence length="116" mass="13250">MRPRTAEEKQELNSAVDEAAVRIFKTEFSKSSLTSDPSSSDNGAQQVDSPSAQRSRWQSCFPCAKGYVRYPRPRFTNAGVLQVRENDVRMKKFNKKMGLVGFRSVWFWLLFGPLVL</sequence>
<gene>
    <name evidence="3" type="ORF">HPBE_LOCUS10651</name>
</gene>
<feature type="compositionally biased region" description="Low complexity" evidence="1">
    <location>
        <begin position="31"/>
        <end position="40"/>
    </location>
</feature>
<feature type="transmembrane region" description="Helical" evidence="2">
    <location>
        <begin position="97"/>
        <end position="115"/>
    </location>
</feature>
<feature type="region of interest" description="Disordered" evidence="1">
    <location>
        <begin position="31"/>
        <end position="56"/>
    </location>
</feature>
<keyword evidence="2" id="KW-0472">Membrane</keyword>
<proteinExistence type="predicted"/>